<feature type="compositionally biased region" description="Basic residues" evidence="1">
    <location>
        <begin position="1"/>
        <end position="21"/>
    </location>
</feature>
<keyword evidence="3" id="KW-1185">Reference proteome</keyword>
<evidence type="ECO:0000313" key="3">
    <source>
        <dbReference type="Proteomes" id="UP001357485"/>
    </source>
</evidence>
<dbReference type="Proteomes" id="UP001357485">
    <property type="component" value="Unassembled WGS sequence"/>
</dbReference>
<protein>
    <submittedName>
        <fullName evidence="2">Uncharacterized protein</fullName>
    </submittedName>
</protein>
<reference evidence="2 3" key="1">
    <citation type="submission" date="2023-08" db="EMBL/GenBank/DDBJ databases">
        <title>Black Yeasts Isolated from many extreme environments.</title>
        <authorList>
            <person name="Coleine C."/>
            <person name="Stajich J.E."/>
            <person name="Selbmann L."/>
        </authorList>
    </citation>
    <scope>NUCLEOTIDE SEQUENCE [LARGE SCALE GENOMIC DNA]</scope>
    <source>
        <strain evidence="2 3">CCFEE 536</strain>
    </source>
</reference>
<evidence type="ECO:0000313" key="2">
    <source>
        <dbReference type="EMBL" id="KAK5271117.1"/>
    </source>
</evidence>
<sequence>RKPQHRRRHAQSQRPRAGHRRAGQDRVPHRAEGERRIRHEDSVQRHAPHAHGYRGERQRDILREARRPARCRRLHARRDALWRRQ</sequence>
<feature type="region of interest" description="Disordered" evidence="1">
    <location>
        <begin position="1"/>
        <end position="60"/>
    </location>
</feature>
<feature type="compositionally biased region" description="Basic and acidic residues" evidence="1">
    <location>
        <begin position="22"/>
        <end position="44"/>
    </location>
</feature>
<feature type="non-terminal residue" evidence="2">
    <location>
        <position position="85"/>
    </location>
</feature>
<organism evidence="2 3">
    <name type="scientific">Cryomyces antarcticus</name>
    <dbReference type="NCBI Taxonomy" id="329879"/>
    <lineage>
        <taxon>Eukaryota</taxon>
        <taxon>Fungi</taxon>
        <taxon>Dikarya</taxon>
        <taxon>Ascomycota</taxon>
        <taxon>Pezizomycotina</taxon>
        <taxon>Dothideomycetes</taxon>
        <taxon>Dothideomycetes incertae sedis</taxon>
        <taxon>Cryomyces</taxon>
    </lineage>
</organism>
<feature type="non-terminal residue" evidence="2">
    <location>
        <position position="1"/>
    </location>
</feature>
<name>A0ABR0M0J8_9PEZI</name>
<accession>A0ABR0M0J8</accession>
<comment type="caution">
    <text evidence="2">The sequence shown here is derived from an EMBL/GenBank/DDBJ whole genome shotgun (WGS) entry which is preliminary data.</text>
</comment>
<gene>
    <name evidence="2" type="ORF">LTR16_012780</name>
</gene>
<dbReference type="EMBL" id="JAVRRA010005544">
    <property type="protein sequence ID" value="KAK5271117.1"/>
    <property type="molecule type" value="Genomic_DNA"/>
</dbReference>
<proteinExistence type="predicted"/>
<evidence type="ECO:0000256" key="1">
    <source>
        <dbReference type="SAM" id="MobiDB-lite"/>
    </source>
</evidence>